<keyword evidence="6 7" id="KW-0472">Membrane</keyword>
<reference evidence="9" key="1">
    <citation type="submission" date="2016-11" db="EMBL/GenBank/DDBJ databases">
        <authorList>
            <person name="Varghese N."/>
            <person name="Submissions S."/>
        </authorList>
    </citation>
    <scope>NUCLEOTIDE SEQUENCE [LARGE SCALE GENOMIC DNA]</scope>
    <source>
        <strain evidence="9">DSM 9756</strain>
    </source>
</reference>
<evidence type="ECO:0000256" key="5">
    <source>
        <dbReference type="ARBA" id="ARBA00022989"/>
    </source>
</evidence>
<feature type="transmembrane region" description="Helical" evidence="7">
    <location>
        <begin position="191"/>
        <end position="219"/>
    </location>
</feature>
<dbReference type="PROSITE" id="PS51257">
    <property type="entry name" value="PROKAR_LIPOPROTEIN"/>
    <property type="match status" value="1"/>
</dbReference>
<keyword evidence="3" id="KW-1003">Cell membrane</keyword>
<evidence type="ECO:0000313" key="8">
    <source>
        <dbReference type="EMBL" id="SHE77057.1"/>
    </source>
</evidence>
<gene>
    <name evidence="8" type="ORF">SAMN02745206_00794</name>
</gene>
<dbReference type="STRING" id="1121391.SAMN02745206_00794"/>
<dbReference type="Gene3D" id="1.20.1630.10">
    <property type="entry name" value="Formate dehydrogenase/DMSO reductase domain"/>
    <property type="match status" value="1"/>
</dbReference>
<keyword evidence="5 7" id="KW-1133">Transmembrane helix</keyword>
<feature type="transmembrane region" description="Helical" evidence="7">
    <location>
        <begin position="125"/>
        <end position="148"/>
    </location>
</feature>
<dbReference type="OrthoDB" id="9768846at2"/>
<dbReference type="Proteomes" id="UP000184076">
    <property type="component" value="Unassembled WGS sequence"/>
</dbReference>
<evidence type="ECO:0000256" key="2">
    <source>
        <dbReference type="ARBA" id="ARBA00008929"/>
    </source>
</evidence>
<evidence type="ECO:0000256" key="3">
    <source>
        <dbReference type="ARBA" id="ARBA00022475"/>
    </source>
</evidence>
<proteinExistence type="inferred from homology"/>
<dbReference type="NCBIfam" id="NF045798">
    <property type="entry name" value="DsrP"/>
    <property type="match status" value="1"/>
</dbReference>
<evidence type="ECO:0000256" key="1">
    <source>
        <dbReference type="ARBA" id="ARBA00004651"/>
    </source>
</evidence>
<feature type="transmembrane region" description="Helical" evidence="7">
    <location>
        <begin position="359"/>
        <end position="379"/>
    </location>
</feature>
<dbReference type="Pfam" id="PF03916">
    <property type="entry name" value="NrfD"/>
    <property type="match status" value="1"/>
</dbReference>
<evidence type="ECO:0000256" key="6">
    <source>
        <dbReference type="ARBA" id="ARBA00023136"/>
    </source>
</evidence>
<organism evidence="8 9">
    <name type="scientific">Desulfacinum infernum DSM 9756</name>
    <dbReference type="NCBI Taxonomy" id="1121391"/>
    <lineage>
        <taxon>Bacteria</taxon>
        <taxon>Pseudomonadati</taxon>
        <taxon>Thermodesulfobacteriota</taxon>
        <taxon>Syntrophobacteria</taxon>
        <taxon>Syntrophobacterales</taxon>
        <taxon>Syntrophobacteraceae</taxon>
        <taxon>Desulfacinum</taxon>
    </lineage>
</organism>
<feature type="transmembrane region" description="Helical" evidence="7">
    <location>
        <begin position="160"/>
        <end position="185"/>
    </location>
</feature>
<dbReference type="PANTHER" id="PTHR43044">
    <property type="match status" value="1"/>
</dbReference>
<sequence>MLEKALKGSQKYWSLLAALAVLSGIGFACFMLQLSQGLKITGMSRDVSWGFYIAQFTFLVGVAASAVMVVLPYYLHHVKDFGRITIMGEFLAVSAVTMCLLFIVVDLGQPMRLLNVLLHPTPNSILFWDMIVLNGYLFLNIVIGWTVLSAERKEVPPPKWVKPLIYISIPWAVSIHTVTAFLYAGLPGRHFWLTAIMAARFLASAFASGPSLLILLCYLLKKRTNFDPGDGAIKKLSQIVTYAMITSVFFLLLEVFTAFYSQIPGHMHGFVYQFVGYEGHGELVPFMWLSVLLSATALVLLVPPKFRNNEKLLKVACVAVFFGLWLEKGVGLVVTGFIPNVFDKVTPYVPTVPELGITIGVWATGFLILTILYKVAVGVKEEIGA</sequence>
<dbReference type="RefSeq" id="WP_073037180.1">
    <property type="nucleotide sequence ID" value="NZ_FQVB01000007.1"/>
</dbReference>
<dbReference type="InterPro" id="IPR054823">
    <property type="entry name" value="DsrP-like"/>
</dbReference>
<dbReference type="AlphaFoldDB" id="A0A1M4W778"/>
<feature type="transmembrane region" description="Helical" evidence="7">
    <location>
        <begin position="12"/>
        <end position="34"/>
    </location>
</feature>
<dbReference type="EMBL" id="FQVB01000007">
    <property type="protein sequence ID" value="SHE77057.1"/>
    <property type="molecule type" value="Genomic_DNA"/>
</dbReference>
<protein>
    <submittedName>
        <fullName evidence="8">Putative sulfite reductase-associated electron transfer protein DsrP</fullName>
    </submittedName>
</protein>
<evidence type="ECO:0000313" key="9">
    <source>
        <dbReference type="Proteomes" id="UP000184076"/>
    </source>
</evidence>
<keyword evidence="4 7" id="KW-0812">Transmembrane</keyword>
<feature type="transmembrane region" description="Helical" evidence="7">
    <location>
        <begin position="315"/>
        <end position="339"/>
    </location>
</feature>
<comment type="similarity">
    <text evidence="2">Belongs to the NrfD family.</text>
</comment>
<evidence type="ECO:0000256" key="4">
    <source>
        <dbReference type="ARBA" id="ARBA00022692"/>
    </source>
</evidence>
<feature type="transmembrane region" description="Helical" evidence="7">
    <location>
        <begin position="283"/>
        <end position="303"/>
    </location>
</feature>
<feature type="transmembrane region" description="Helical" evidence="7">
    <location>
        <begin position="86"/>
        <end position="105"/>
    </location>
</feature>
<dbReference type="InterPro" id="IPR005614">
    <property type="entry name" value="NrfD-like"/>
</dbReference>
<evidence type="ECO:0000256" key="7">
    <source>
        <dbReference type="SAM" id="Phobius"/>
    </source>
</evidence>
<dbReference type="GO" id="GO:0005886">
    <property type="term" value="C:plasma membrane"/>
    <property type="evidence" value="ECO:0007669"/>
    <property type="project" value="UniProtKB-SubCell"/>
</dbReference>
<comment type="subcellular location">
    <subcellularLocation>
        <location evidence="1">Cell membrane</location>
        <topology evidence="1">Multi-pass membrane protein</topology>
    </subcellularLocation>
</comment>
<accession>A0A1M4W778</accession>
<dbReference type="PANTHER" id="PTHR43044:SF2">
    <property type="entry name" value="POLYSULPHIDE REDUCTASE NRFD"/>
    <property type="match status" value="1"/>
</dbReference>
<keyword evidence="9" id="KW-1185">Reference proteome</keyword>
<name>A0A1M4W778_9BACT</name>
<feature type="transmembrane region" description="Helical" evidence="7">
    <location>
        <begin position="49"/>
        <end position="74"/>
    </location>
</feature>
<feature type="transmembrane region" description="Helical" evidence="7">
    <location>
        <begin position="239"/>
        <end position="263"/>
    </location>
</feature>